<keyword evidence="4 9" id="KW-0813">Transport</keyword>
<keyword evidence="6 9" id="KW-1133">Transmembrane helix</keyword>
<keyword evidence="5 9" id="KW-0812">Transmembrane</keyword>
<dbReference type="GO" id="GO:0008137">
    <property type="term" value="F:NADH dehydrogenase (ubiquinone) activity"/>
    <property type="evidence" value="ECO:0007669"/>
    <property type="project" value="UniProtKB-UniRule"/>
</dbReference>
<dbReference type="GO" id="GO:0031966">
    <property type="term" value="C:mitochondrial membrane"/>
    <property type="evidence" value="ECO:0007669"/>
    <property type="project" value="UniProtKB-SubCell"/>
</dbReference>
<dbReference type="InterPro" id="IPR000440">
    <property type="entry name" value="NADH_UbQ/plastoQ_OxRdtase_su3"/>
</dbReference>
<evidence type="ECO:0000313" key="10">
    <source>
        <dbReference type="EMBL" id="ACX30974.1"/>
    </source>
</evidence>
<feature type="transmembrane region" description="Helical" evidence="9">
    <location>
        <begin position="74"/>
        <end position="94"/>
    </location>
</feature>
<dbReference type="Pfam" id="PF00507">
    <property type="entry name" value="Oxidored_q4"/>
    <property type="match status" value="1"/>
</dbReference>
<evidence type="ECO:0000256" key="8">
    <source>
        <dbReference type="ARBA" id="ARBA00049551"/>
    </source>
</evidence>
<comment type="similarity">
    <text evidence="2 9">Belongs to the complex I subunit 3 family.</text>
</comment>
<accession>D1LDQ9</accession>
<evidence type="ECO:0000256" key="2">
    <source>
        <dbReference type="ARBA" id="ARBA00008472"/>
    </source>
</evidence>
<dbReference type="GO" id="GO:0030964">
    <property type="term" value="C:NADH dehydrogenase complex"/>
    <property type="evidence" value="ECO:0007669"/>
    <property type="project" value="TreeGrafter"/>
</dbReference>
<evidence type="ECO:0000256" key="3">
    <source>
        <dbReference type="ARBA" id="ARBA00021007"/>
    </source>
</evidence>
<dbReference type="PANTHER" id="PTHR11058">
    <property type="entry name" value="NADH-UBIQUINONE OXIDOREDUCTASE CHAIN 3"/>
    <property type="match status" value="1"/>
</dbReference>
<feature type="transmembrane region" description="Helical" evidence="9">
    <location>
        <begin position="16"/>
        <end position="38"/>
    </location>
</feature>
<keyword evidence="9" id="KW-0679">Respiratory chain</keyword>
<dbReference type="AlphaFoldDB" id="D1LDQ9"/>
<evidence type="ECO:0000256" key="9">
    <source>
        <dbReference type="RuleBase" id="RU003640"/>
    </source>
</evidence>
<sequence>MLLFNWCVLVGSFEVIHFWLLTGFLIVLIVGILSIFSFKSVWNRFGLLQPNRREFYECGFKPVTQRPVRFSIQFVMICFFFLIYDIELAFSYPLVSSFGVNSAIEVFYFIFLYGTFLLSLLFDFDRNLTEWRV</sequence>
<evidence type="ECO:0000256" key="6">
    <source>
        <dbReference type="ARBA" id="ARBA00022989"/>
    </source>
</evidence>
<dbReference type="InterPro" id="IPR038430">
    <property type="entry name" value="NDAH_ubi_oxred_su3_sf"/>
</dbReference>
<keyword evidence="9 10" id="KW-0496">Mitochondrion</keyword>
<dbReference type="Gene3D" id="1.20.58.1610">
    <property type="entry name" value="NADH:ubiquinone/plastoquinone oxidoreductase, chain 3"/>
    <property type="match status" value="1"/>
</dbReference>
<organism evidence="10">
    <name type="scientific">Moneuplotes minuta</name>
    <dbReference type="NCBI Taxonomy" id="74792"/>
    <lineage>
        <taxon>Eukaryota</taxon>
        <taxon>Sar</taxon>
        <taxon>Alveolata</taxon>
        <taxon>Ciliophora</taxon>
        <taxon>Intramacronucleata</taxon>
        <taxon>Spirotrichea</taxon>
        <taxon>Hypotrichia</taxon>
        <taxon>Euplotida</taxon>
        <taxon>Euplotidae</taxon>
        <taxon>Moneuplotes</taxon>
    </lineage>
</organism>
<dbReference type="PANTHER" id="PTHR11058:SF9">
    <property type="entry name" value="NADH-UBIQUINONE OXIDOREDUCTASE CHAIN 3"/>
    <property type="match status" value="1"/>
</dbReference>
<evidence type="ECO:0000256" key="5">
    <source>
        <dbReference type="ARBA" id="ARBA00022692"/>
    </source>
</evidence>
<feature type="transmembrane region" description="Helical" evidence="9">
    <location>
        <begin position="106"/>
        <end position="124"/>
    </location>
</feature>
<dbReference type="EMBL" id="GQ903130">
    <property type="protein sequence ID" value="ACX30974.1"/>
    <property type="molecule type" value="Genomic_DNA"/>
</dbReference>
<keyword evidence="9" id="KW-0520">NAD</keyword>
<comment type="catalytic activity">
    <reaction evidence="8 9">
        <text>a ubiquinone + NADH + 5 H(+)(in) = a ubiquinol + NAD(+) + 4 H(+)(out)</text>
        <dbReference type="Rhea" id="RHEA:29091"/>
        <dbReference type="Rhea" id="RHEA-COMP:9565"/>
        <dbReference type="Rhea" id="RHEA-COMP:9566"/>
        <dbReference type="ChEBI" id="CHEBI:15378"/>
        <dbReference type="ChEBI" id="CHEBI:16389"/>
        <dbReference type="ChEBI" id="CHEBI:17976"/>
        <dbReference type="ChEBI" id="CHEBI:57540"/>
        <dbReference type="ChEBI" id="CHEBI:57945"/>
        <dbReference type="EC" id="7.1.1.2"/>
    </reaction>
</comment>
<comment type="subcellular location">
    <subcellularLocation>
        <location evidence="1">Membrane</location>
    </subcellularLocation>
    <subcellularLocation>
        <location evidence="9">Mitochondrion membrane</location>
        <topology evidence="9">Multi-pass membrane protein</topology>
    </subcellularLocation>
</comment>
<name>D1LDQ9_9SPIT</name>
<comment type="function">
    <text evidence="9">Core subunit of the mitochondrial membrane respiratory chain NADH dehydrogenase (Complex I) which catalyzes electron transfer from NADH through the respiratory chain, using ubiquinone as an electron acceptor. Essential for the catalytic activity of complex I.</text>
</comment>
<keyword evidence="9" id="KW-0830">Ubiquinone</keyword>
<keyword evidence="7 9" id="KW-0472">Membrane</keyword>
<evidence type="ECO:0000256" key="7">
    <source>
        <dbReference type="ARBA" id="ARBA00023136"/>
    </source>
</evidence>
<protein>
    <recommendedName>
        <fullName evidence="3 9">NADH-ubiquinone oxidoreductase chain 3</fullName>
        <ecNumber evidence="9">7.1.1.2</ecNumber>
    </recommendedName>
</protein>
<reference evidence="10" key="1">
    <citation type="journal article" date="2009" name="BMC Genomics">
        <title>The mitochondrial genomes of the ciliates Euplotes minuta and Euplotes crassus.</title>
        <authorList>
            <person name="de Graaf R.M."/>
            <person name="van Alen T.A."/>
            <person name="Dutilh B.E."/>
            <person name="Kuiper J.W."/>
            <person name="van Zoggel H.J."/>
            <person name="Huynh M.B."/>
            <person name="Gortz H.D."/>
            <person name="Huynen M.A."/>
            <person name="Hackstein J.H."/>
        </authorList>
    </citation>
    <scope>NUCLEOTIDE SEQUENCE</scope>
</reference>
<gene>
    <name evidence="10" type="primary">NAD3</name>
</gene>
<evidence type="ECO:0000256" key="4">
    <source>
        <dbReference type="ARBA" id="ARBA00022448"/>
    </source>
</evidence>
<dbReference type="EC" id="7.1.1.2" evidence="9"/>
<geneLocation type="mitochondrion" evidence="10"/>
<keyword evidence="9" id="KW-0249">Electron transport</keyword>
<evidence type="ECO:0000256" key="1">
    <source>
        <dbReference type="ARBA" id="ARBA00004370"/>
    </source>
</evidence>
<proteinExistence type="inferred from homology"/>
<keyword evidence="9" id="KW-1278">Translocase</keyword>